<dbReference type="Gene3D" id="1.25.40.60">
    <property type="match status" value="1"/>
</dbReference>
<dbReference type="Proteomes" id="UP000052978">
    <property type="component" value="Unassembled WGS sequence"/>
</dbReference>
<reference evidence="4 5" key="1">
    <citation type="journal article" date="2013" name="Nat. Commun.">
        <title>Genome analysis reveals insights into physiology and longevity of the Brandt's bat Myotis brandtii.</title>
        <authorList>
            <person name="Seim I."/>
            <person name="Fang X."/>
            <person name="Xiong Z."/>
            <person name="Lobanov A.V."/>
            <person name="Huang Z."/>
            <person name="Ma S."/>
            <person name="Feng Y."/>
            <person name="Turanov A.A."/>
            <person name="Zhu Y."/>
            <person name="Lenz T.L."/>
            <person name="Gerashchenko M.V."/>
            <person name="Fan D."/>
            <person name="Hee Yim S."/>
            <person name="Yao X."/>
            <person name="Jordan D."/>
            <person name="Xiong Y."/>
            <person name="Ma Y."/>
            <person name="Lyapunov A.N."/>
            <person name="Chen G."/>
            <person name="Kulakova O.I."/>
            <person name="Sun Y."/>
            <person name="Lee S.G."/>
            <person name="Bronson R.T."/>
            <person name="Moskalev A.A."/>
            <person name="Sunyaev S.R."/>
            <person name="Zhang G."/>
            <person name="Krogh A."/>
            <person name="Wang J."/>
            <person name="Gladyshev V.N."/>
        </authorList>
    </citation>
    <scope>NUCLEOTIDE SEQUENCE [LARGE SCALE GENOMIC DNA]</scope>
</reference>
<accession>S7MK94</accession>
<keyword evidence="2" id="KW-0653">Protein transport</keyword>
<dbReference type="SMART" id="SM00060">
    <property type="entry name" value="FN3"/>
    <property type="match status" value="8"/>
</dbReference>
<dbReference type="InterPro" id="IPR043154">
    <property type="entry name" value="Sec-1-like_dom1"/>
</dbReference>
<dbReference type="Gene3D" id="2.60.40.10">
    <property type="entry name" value="Immunoglobulins"/>
    <property type="match status" value="7"/>
</dbReference>
<dbReference type="Gene3D" id="3.40.50.2060">
    <property type="match status" value="1"/>
</dbReference>
<dbReference type="GO" id="GO:0015031">
    <property type="term" value="P:protein transport"/>
    <property type="evidence" value="ECO:0007669"/>
    <property type="project" value="UniProtKB-KW"/>
</dbReference>
<feature type="domain" description="Fibronectin type-III" evidence="3">
    <location>
        <begin position="96"/>
        <end position="183"/>
    </location>
</feature>
<keyword evidence="2" id="KW-0813">Transport</keyword>
<sequence>MGGGPKKAPETPTIDQAYSKISNSITVEWATVPGATSYLLTAKDGDTVIETTVANSPGTVTGLKAATLYQITVSSISAAGRSQASPPTQAKTVLAAPVLEVSSPSSDSILVQWEAVYMATGFSVSIMRANGLGRIWKENTTNTTLTFTSLDAGTLYTIKAYAWNANGTPGDDSTCNQRTTPETPTIDQAYSKISNSITVEWATVPGATSYLLTAKDGDTVIETTVANSPGTVTGLKAATLYQITVSSISAAGRSQASPPTQAKTVLAAPVLEVSSPSSDSILVQWEAVYMATGFSVSIMRANGLGRIWKENTTNTTLTFTSLDAGTLYTIKAYAWNANGTPGDDSTCNQRTSPRAPGDIQVSFDSGALAASVSWAPTEGASNYTALARSDSSQLSCSTASSGCTISSLRCGTEYLISVSASNDAGSSRSASAGTLKTIACAPGRVTIQEDPPGHLSVSWSNVDLGDYYVAFVKSDDGLEVHCNTSLPRCDFPSECGFTYFISVFAYNRAGQSPLGDVFNYTTAPCCPSDINPVLVSSDRVEMVWSPVRGAELYETRAADGFNVVECNDTAPACTLSALECDTKYNITVYSFSEARGSNTSCASRLITTVPCCPAGLTVTQVTQSVVNVSWTVGTGALTYVTVLASRTGQSQCRTHQNHCLLGCITCGVNYTVALKAISATGLTADCAYQRYASSACCPLGVKLYRLGPNGIRVDWRAARGSANYSTDLYGSKGIFTCSPSAGLSFCDVTEIPCGDVYTVMVSPVAETGLKLTFCPKKIYSEIKATVFDDCKKEDEWKIMLLDEFTTKLLASCCKMTDLLAEGITVVENIYKIREPVRQMKALYFISPTSKSVDCFLRDFPSKSESKYKAAYIYFTDFCPDSLFNKIKSSCSKSIRRCKEINISFIPLESQVYTLDVPDAFYYCYSPDPSNANGKDAVMEAMAEQIVTVCASLDENPGVRYKSKPLNNASKLAQLVEKKLENYYKTDEKSLIKGKTHSQLIIIDRGFDPVSTVLHELTFQAMAYDLLPIENDTYKQVRIRHRHIAVVLEEIPKLMKEISSTKKATEGKTSLSALAQLMKKMPHFRKQITKQVVHLNIAEDCMNKFKSNIEKLCKTEQDLALGTDAEGQKVKDSMRVLLPVLLNKNHDNYDKIRAILLYIFSNNGTTEENLDRLIQNVKIENESDMIRNWSYLGVPIVPPSPQGKPSRKDRSAEETFQLSRWTPYIKDILEDAIDNRLDSKEWPYCSQCPAVWNGSGAVSARQKPRGNYLEDRKNGSTLIVFVIGGITYSEMRCAYEVSQAHKSCGVIIGSTHILTPKKLLDDIKMLNKSKDKVSIMKDE</sequence>
<dbReference type="InterPro" id="IPR043127">
    <property type="entry name" value="Sec-1-like_dom3a"/>
</dbReference>
<dbReference type="SUPFAM" id="SSF56815">
    <property type="entry name" value="Sec1/munc18-like (SM) proteins"/>
    <property type="match status" value="1"/>
</dbReference>
<feature type="domain" description="Fibronectin type-III" evidence="3">
    <location>
        <begin position="268"/>
        <end position="355"/>
    </location>
</feature>
<organism evidence="4 5">
    <name type="scientific">Myotis brandtii</name>
    <name type="common">Brandt's bat</name>
    <dbReference type="NCBI Taxonomy" id="109478"/>
    <lineage>
        <taxon>Eukaryota</taxon>
        <taxon>Metazoa</taxon>
        <taxon>Chordata</taxon>
        <taxon>Craniata</taxon>
        <taxon>Vertebrata</taxon>
        <taxon>Euteleostomi</taxon>
        <taxon>Mammalia</taxon>
        <taxon>Eutheria</taxon>
        <taxon>Laurasiatheria</taxon>
        <taxon>Chiroptera</taxon>
        <taxon>Yangochiroptera</taxon>
        <taxon>Vespertilionidae</taxon>
        <taxon>Myotis</taxon>
    </lineage>
</organism>
<dbReference type="InterPro" id="IPR027482">
    <property type="entry name" value="Sec1-like_dom2"/>
</dbReference>
<dbReference type="CDD" id="cd00063">
    <property type="entry name" value="FN3"/>
    <property type="match status" value="5"/>
</dbReference>
<dbReference type="PROSITE" id="PS50853">
    <property type="entry name" value="FN3"/>
    <property type="match status" value="6"/>
</dbReference>
<feature type="domain" description="Fibronectin type-III" evidence="3">
    <location>
        <begin position="184"/>
        <end position="267"/>
    </location>
</feature>
<protein>
    <submittedName>
        <fullName evidence="4">Syntaxin-binding protein 3</fullName>
    </submittedName>
</protein>
<dbReference type="Pfam" id="PF00041">
    <property type="entry name" value="fn3"/>
    <property type="match status" value="4"/>
</dbReference>
<dbReference type="GO" id="GO:0016192">
    <property type="term" value="P:vesicle-mediated transport"/>
    <property type="evidence" value="ECO:0007669"/>
    <property type="project" value="InterPro"/>
</dbReference>
<keyword evidence="5" id="KW-1185">Reference proteome</keyword>
<proteinExistence type="inferred from homology"/>
<dbReference type="eggNOG" id="KOG1300">
    <property type="taxonomic scope" value="Eukaryota"/>
</dbReference>
<dbReference type="Gene3D" id="3.90.830.10">
    <property type="entry name" value="Syntaxin Binding Protein 1, Chain A, domain 2"/>
    <property type="match status" value="1"/>
</dbReference>
<dbReference type="EMBL" id="KE161437">
    <property type="protein sequence ID" value="EPQ03870.1"/>
    <property type="molecule type" value="Genomic_DNA"/>
</dbReference>
<dbReference type="Pfam" id="PF00995">
    <property type="entry name" value="Sec1"/>
    <property type="match status" value="1"/>
</dbReference>
<feature type="domain" description="Fibronectin type-III" evidence="3">
    <location>
        <begin position="441"/>
        <end position="525"/>
    </location>
</feature>
<feature type="domain" description="Fibronectin type-III" evidence="3">
    <location>
        <begin position="526"/>
        <end position="611"/>
    </location>
</feature>
<dbReference type="FunFam" id="1.25.40.60:FF:000004">
    <property type="entry name" value="syntaxin-binding protein 3 isoform X2"/>
    <property type="match status" value="1"/>
</dbReference>
<name>S7MK94_MYOBR</name>
<dbReference type="InterPro" id="IPR001619">
    <property type="entry name" value="Sec1-like"/>
</dbReference>
<evidence type="ECO:0000256" key="2">
    <source>
        <dbReference type="ARBA" id="ARBA00022927"/>
    </source>
</evidence>
<dbReference type="PANTHER" id="PTHR47135">
    <property type="entry name" value="FIBRONECTIN TYPE III DOMAIN-CONTAINING PROTEIN 7"/>
    <property type="match status" value="1"/>
</dbReference>
<dbReference type="InterPro" id="IPR036116">
    <property type="entry name" value="FN3_sf"/>
</dbReference>
<dbReference type="SUPFAM" id="SSF49265">
    <property type="entry name" value="Fibronectin type III"/>
    <property type="match status" value="4"/>
</dbReference>
<dbReference type="PANTHER" id="PTHR47135:SF1">
    <property type="entry name" value="FIBRONECTIN TYPE III DOMAIN-CONTAINING PROTEIN 7"/>
    <property type="match status" value="1"/>
</dbReference>
<evidence type="ECO:0000313" key="5">
    <source>
        <dbReference type="Proteomes" id="UP000052978"/>
    </source>
</evidence>
<comment type="similarity">
    <text evidence="1">Belongs to the STXBP/unc-18/SEC1 family.</text>
</comment>
<dbReference type="InterPro" id="IPR003961">
    <property type="entry name" value="FN3_dom"/>
</dbReference>
<dbReference type="Gene3D" id="3.40.50.1910">
    <property type="match status" value="1"/>
</dbReference>
<dbReference type="InterPro" id="IPR013783">
    <property type="entry name" value="Ig-like_fold"/>
</dbReference>
<evidence type="ECO:0000259" key="3">
    <source>
        <dbReference type="PROSITE" id="PS50853"/>
    </source>
</evidence>
<gene>
    <name evidence="4" type="ORF">D623_10030106</name>
</gene>
<evidence type="ECO:0000256" key="1">
    <source>
        <dbReference type="ARBA" id="ARBA00009884"/>
    </source>
</evidence>
<evidence type="ECO:0000313" key="4">
    <source>
        <dbReference type="EMBL" id="EPQ03870.1"/>
    </source>
</evidence>
<feature type="domain" description="Fibronectin type-III" evidence="3">
    <location>
        <begin position="8"/>
        <end position="95"/>
    </location>
</feature>
<dbReference type="InterPro" id="IPR036045">
    <property type="entry name" value="Sec1-like_sf"/>
</dbReference>